<dbReference type="OrthoDB" id="1734146at2759"/>
<feature type="domain" description="DUF4057" evidence="1">
    <location>
        <begin position="10"/>
        <end position="163"/>
    </location>
</feature>
<evidence type="ECO:0000259" key="1">
    <source>
        <dbReference type="Pfam" id="PF13266"/>
    </source>
</evidence>
<organism evidence="2 3">
    <name type="scientific">Senna tora</name>
    <dbReference type="NCBI Taxonomy" id="362788"/>
    <lineage>
        <taxon>Eukaryota</taxon>
        <taxon>Viridiplantae</taxon>
        <taxon>Streptophyta</taxon>
        <taxon>Embryophyta</taxon>
        <taxon>Tracheophyta</taxon>
        <taxon>Spermatophyta</taxon>
        <taxon>Magnoliopsida</taxon>
        <taxon>eudicotyledons</taxon>
        <taxon>Gunneridae</taxon>
        <taxon>Pentapetalae</taxon>
        <taxon>rosids</taxon>
        <taxon>fabids</taxon>
        <taxon>Fabales</taxon>
        <taxon>Fabaceae</taxon>
        <taxon>Caesalpinioideae</taxon>
        <taxon>Cassia clade</taxon>
        <taxon>Senna</taxon>
    </lineage>
</organism>
<proteinExistence type="predicted"/>
<dbReference type="InterPro" id="IPR025131">
    <property type="entry name" value="DUF4057"/>
</dbReference>
<dbReference type="Proteomes" id="UP000634136">
    <property type="component" value="Unassembled WGS sequence"/>
</dbReference>
<accession>A0A834X8I2</accession>
<comment type="caution">
    <text evidence="2">The sequence shown here is derived from an EMBL/GenBank/DDBJ whole genome shotgun (WGS) entry which is preliminary data.</text>
</comment>
<dbReference type="PANTHER" id="PTHR31132">
    <property type="entry name" value="N-LYSINE METHYLTRANSFERASE"/>
    <property type="match status" value="1"/>
</dbReference>
<sequence length="181" mass="19949">MELVRYHSVTEESISPKKPTTIPEVAKQRELSGTLNKRLGLKELRSNIKCQDQGNSVDMTIWSSARNCASFIELLCAVWSQRKPAGGQSKILFGEEPAKTTKKIHEQKFHELTGNNIFNGDGAPGSAEKPLSRAKLREMTGSNIFADGKAENRDCLRGARRPPPAAKAASRTVCDHYLNIA</sequence>
<reference evidence="2" key="1">
    <citation type="submission" date="2020-09" db="EMBL/GenBank/DDBJ databases">
        <title>Genome-Enabled Discovery of Anthraquinone Biosynthesis in Senna tora.</title>
        <authorList>
            <person name="Kang S.-H."/>
            <person name="Pandey R.P."/>
            <person name="Lee C.-M."/>
            <person name="Sim J.-S."/>
            <person name="Jeong J.-T."/>
            <person name="Choi B.-S."/>
            <person name="Jung M."/>
            <person name="Ginzburg D."/>
            <person name="Zhao K."/>
            <person name="Won S.Y."/>
            <person name="Oh T.-J."/>
            <person name="Yu Y."/>
            <person name="Kim N.-H."/>
            <person name="Lee O.R."/>
            <person name="Lee T.-H."/>
            <person name="Bashyal P."/>
            <person name="Kim T.-S."/>
            <person name="Lee W.-H."/>
            <person name="Kawkins C."/>
            <person name="Kim C.-K."/>
            <person name="Kim J.S."/>
            <person name="Ahn B.O."/>
            <person name="Rhee S.Y."/>
            <person name="Sohng J.K."/>
        </authorList>
    </citation>
    <scope>NUCLEOTIDE SEQUENCE</scope>
    <source>
        <tissue evidence="2">Leaf</tissue>
    </source>
</reference>
<evidence type="ECO:0000313" key="3">
    <source>
        <dbReference type="Proteomes" id="UP000634136"/>
    </source>
</evidence>
<evidence type="ECO:0000313" key="2">
    <source>
        <dbReference type="EMBL" id="KAF7839960.1"/>
    </source>
</evidence>
<dbReference type="Pfam" id="PF13266">
    <property type="entry name" value="DUF4057"/>
    <property type="match status" value="1"/>
</dbReference>
<keyword evidence="3" id="KW-1185">Reference proteome</keyword>
<dbReference type="AlphaFoldDB" id="A0A834X8I2"/>
<protein>
    <recommendedName>
        <fullName evidence="1">DUF4057 domain-containing protein</fullName>
    </recommendedName>
</protein>
<gene>
    <name evidence="2" type="ORF">G2W53_008442</name>
</gene>
<dbReference type="PANTHER" id="PTHR31132:SF2">
    <property type="entry name" value="HEMATOLOGICAL_NEUROLOGICAL-LIKE PROTEIN"/>
    <property type="match status" value="1"/>
</dbReference>
<name>A0A834X8I2_9FABA</name>
<dbReference type="EMBL" id="JAAIUW010000003">
    <property type="protein sequence ID" value="KAF7839960.1"/>
    <property type="molecule type" value="Genomic_DNA"/>
</dbReference>